<dbReference type="PANTHER" id="PTHR24106">
    <property type="entry name" value="NACHT, LRR AND CARD DOMAINS-CONTAINING"/>
    <property type="match status" value="1"/>
</dbReference>
<dbReference type="InterPro" id="IPR029495">
    <property type="entry name" value="NACHT-assoc"/>
</dbReference>
<evidence type="ECO:0000313" key="4">
    <source>
        <dbReference type="EMBL" id="TWW59625.1"/>
    </source>
</evidence>
<keyword evidence="2" id="KW-0677">Repeat</keyword>
<comment type="caution">
    <text evidence="4">The sequence shown here is derived from an EMBL/GenBank/DDBJ whole genome shotgun (WGS) entry which is preliminary data.</text>
</comment>
<keyword evidence="1" id="KW-0433">Leucine-rich repeat</keyword>
<name>A0A5C6MXP2_9TELE</name>
<evidence type="ECO:0000259" key="3">
    <source>
        <dbReference type="SMART" id="SM01288"/>
    </source>
</evidence>
<dbReference type="Pfam" id="PF14484">
    <property type="entry name" value="FISNA"/>
    <property type="match status" value="1"/>
</dbReference>
<dbReference type="AlphaFoldDB" id="A0A5C6MXP2"/>
<evidence type="ECO:0000256" key="1">
    <source>
        <dbReference type="ARBA" id="ARBA00022614"/>
    </source>
</evidence>
<reference evidence="4 5" key="1">
    <citation type="submission" date="2019-04" db="EMBL/GenBank/DDBJ databases">
        <title>Chromosome genome assembly for Takifugu flavidus.</title>
        <authorList>
            <person name="Xiao S."/>
        </authorList>
    </citation>
    <scope>NUCLEOTIDE SEQUENCE [LARGE SCALE GENOMIC DNA]</scope>
    <source>
        <strain evidence="4">HTHZ2018</strain>
        <tissue evidence="4">Muscle</tissue>
    </source>
</reference>
<dbReference type="InterPro" id="IPR051261">
    <property type="entry name" value="NLR"/>
</dbReference>
<dbReference type="Proteomes" id="UP000324091">
    <property type="component" value="Chromosome 6"/>
</dbReference>
<dbReference type="InterPro" id="IPR027417">
    <property type="entry name" value="P-loop_NTPase"/>
</dbReference>
<proteinExistence type="predicted"/>
<protein>
    <submittedName>
        <fullName evidence="4">Nucleotide-binding oligomerization domain-containing protein 2</fullName>
    </submittedName>
</protein>
<evidence type="ECO:0000313" key="5">
    <source>
        <dbReference type="Proteomes" id="UP000324091"/>
    </source>
</evidence>
<gene>
    <name evidence="4" type="ORF">D4764_06G0011550</name>
</gene>
<dbReference type="Gene3D" id="3.40.50.300">
    <property type="entry name" value="P-loop containing nucleotide triphosphate hydrolases"/>
    <property type="match status" value="2"/>
</dbReference>
<accession>A0A5C6MXP2</accession>
<feature type="domain" description="FISNA" evidence="3">
    <location>
        <begin position="32"/>
        <end position="127"/>
    </location>
</feature>
<dbReference type="EMBL" id="RHFK02000019">
    <property type="protein sequence ID" value="TWW59625.1"/>
    <property type="molecule type" value="Genomic_DNA"/>
</dbReference>
<dbReference type="InterPro" id="IPR007111">
    <property type="entry name" value="NACHT_NTPase"/>
</dbReference>
<dbReference type="SMART" id="SM01288">
    <property type="entry name" value="FISNA"/>
    <property type="match status" value="1"/>
</dbReference>
<organism evidence="4 5">
    <name type="scientific">Takifugu flavidus</name>
    <name type="common">sansaifugu</name>
    <dbReference type="NCBI Taxonomy" id="433684"/>
    <lineage>
        <taxon>Eukaryota</taxon>
        <taxon>Metazoa</taxon>
        <taxon>Chordata</taxon>
        <taxon>Craniata</taxon>
        <taxon>Vertebrata</taxon>
        <taxon>Euteleostomi</taxon>
        <taxon>Actinopterygii</taxon>
        <taxon>Neopterygii</taxon>
        <taxon>Teleostei</taxon>
        <taxon>Neoteleostei</taxon>
        <taxon>Acanthomorphata</taxon>
        <taxon>Eupercaria</taxon>
        <taxon>Tetraodontiformes</taxon>
        <taxon>Tetradontoidea</taxon>
        <taxon>Tetraodontidae</taxon>
        <taxon>Takifugu</taxon>
    </lineage>
</organism>
<dbReference type="Pfam" id="PF05729">
    <property type="entry name" value="NACHT"/>
    <property type="match status" value="1"/>
</dbReference>
<keyword evidence="5" id="KW-1185">Reference proteome</keyword>
<evidence type="ECO:0000256" key="2">
    <source>
        <dbReference type="ARBA" id="ARBA00022737"/>
    </source>
</evidence>
<sequence length="292" mass="32896">MDEDRAESTVPSVCVPEDDQSIGGDLQEVIEGHKISLKSRCEHVTEGTHEAGSGTLPNKIYTELYITEGQRTNEAGSGTLLNKIYTELYITEGQSEEVDTQHERHIRVVLTNGVAGVGKTFSVQKFSLDWAEGLENQDISLKIRAEDLTVWKLLFIFDGLDESRFSLGFNKHRVISDVTQVSSVEVLLVNLIQGNLLPSALIWITSRPAAAYQIPPSCVDRITEVRGFTDSQKEEYFRRRFSDEDLSKRIISHIKASRSLHIMCLIPVFCWITAIVLEDMMTRDQRGELPKP</sequence>